<dbReference type="SUPFAM" id="SSF52317">
    <property type="entry name" value="Class I glutamine amidotransferase-like"/>
    <property type="match status" value="1"/>
</dbReference>
<dbReference type="PROSITE" id="PS00041">
    <property type="entry name" value="HTH_ARAC_FAMILY_1"/>
    <property type="match status" value="1"/>
</dbReference>
<evidence type="ECO:0000256" key="3">
    <source>
        <dbReference type="ARBA" id="ARBA00023163"/>
    </source>
</evidence>
<organism evidence="5 6">
    <name type="scientific">Faunimonas pinastri</name>
    <dbReference type="NCBI Taxonomy" id="1855383"/>
    <lineage>
        <taxon>Bacteria</taxon>
        <taxon>Pseudomonadati</taxon>
        <taxon>Pseudomonadota</taxon>
        <taxon>Alphaproteobacteria</taxon>
        <taxon>Hyphomicrobiales</taxon>
        <taxon>Afifellaceae</taxon>
        <taxon>Faunimonas</taxon>
    </lineage>
</organism>
<dbReference type="InterPro" id="IPR052158">
    <property type="entry name" value="INH-QAR"/>
</dbReference>
<dbReference type="SUPFAM" id="SSF46689">
    <property type="entry name" value="Homeodomain-like"/>
    <property type="match status" value="2"/>
</dbReference>
<dbReference type="PROSITE" id="PS01124">
    <property type="entry name" value="HTH_ARAC_FAMILY_2"/>
    <property type="match status" value="1"/>
</dbReference>
<dbReference type="GO" id="GO:0003700">
    <property type="term" value="F:DNA-binding transcription factor activity"/>
    <property type="evidence" value="ECO:0007669"/>
    <property type="project" value="InterPro"/>
</dbReference>
<dbReference type="Pfam" id="PF12833">
    <property type="entry name" value="HTH_18"/>
    <property type="match status" value="1"/>
</dbReference>
<evidence type="ECO:0000313" key="5">
    <source>
        <dbReference type="EMBL" id="SEQ66492.1"/>
    </source>
</evidence>
<keyword evidence="2" id="KW-0238">DNA-binding</keyword>
<dbReference type="InterPro" id="IPR009057">
    <property type="entry name" value="Homeodomain-like_sf"/>
</dbReference>
<dbReference type="SMART" id="SM00342">
    <property type="entry name" value="HTH_ARAC"/>
    <property type="match status" value="1"/>
</dbReference>
<keyword evidence="3" id="KW-0804">Transcription</keyword>
<dbReference type="InterPro" id="IPR018060">
    <property type="entry name" value="HTH_AraC"/>
</dbReference>
<keyword evidence="6" id="KW-1185">Reference proteome</keyword>
<accession>A0A1H9HW63</accession>
<proteinExistence type="predicted"/>
<dbReference type="RefSeq" id="WP_092496530.1">
    <property type="nucleotide sequence ID" value="NZ_FOFG01000006.1"/>
</dbReference>
<sequence length="331" mass="35340">MTNSPRIPPFTPRRIEILAFPRAQLLDIAGPLQVFATANALAGDETAPYETRVIAKEPGSITVSAGLTLATEPLPSVGTPADTLIVAGGKGVHDAATDAALADWLRQRAGHVRRLASVCTGAFLLGAVGLLDGKRVATHWDSCARLAEAYPAAKVEPEPIFIEDGALWTSAGVTAGIDLALAMVERDLGRAPALAIARDLVVFLKRPGGQAQFSTALALQHAEGRFGDLHAWMIDNPDANLTVPALAGRAGMSERTFLRRYREETGATPARAVEQLRIEAARRLLEDTATPVKRVAAQCGFGSEETLRRTFLRHLAVSPQAYRERFADAGQ</sequence>
<dbReference type="InterPro" id="IPR029062">
    <property type="entry name" value="Class_I_gatase-like"/>
</dbReference>
<dbReference type="Gene3D" id="3.40.50.880">
    <property type="match status" value="1"/>
</dbReference>
<dbReference type="InterPro" id="IPR018062">
    <property type="entry name" value="HTH_AraC-typ_CS"/>
</dbReference>
<dbReference type="PANTHER" id="PTHR43130:SF3">
    <property type="entry name" value="HTH-TYPE TRANSCRIPTIONAL REGULATOR RV1931C"/>
    <property type="match status" value="1"/>
</dbReference>
<dbReference type="Proteomes" id="UP000199647">
    <property type="component" value="Unassembled WGS sequence"/>
</dbReference>
<reference evidence="5 6" key="1">
    <citation type="submission" date="2016-10" db="EMBL/GenBank/DDBJ databases">
        <authorList>
            <person name="de Groot N.N."/>
        </authorList>
    </citation>
    <scope>NUCLEOTIDE SEQUENCE [LARGE SCALE GENOMIC DNA]</scope>
    <source>
        <strain evidence="5 6">A52C2</strain>
    </source>
</reference>
<dbReference type="AlphaFoldDB" id="A0A1H9HW63"/>
<feature type="domain" description="HTH araC/xylS-type" evidence="4">
    <location>
        <begin position="227"/>
        <end position="325"/>
    </location>
</feature>
<evidence type="ECO:0000256" key="1">
    <source>
        <dbReference type="ARBA" id="ARBA00023015"/>
    </source>
</evidence>
<protein>
    <submittedName>
        <fullName evidence="5">Transcriptional regulator, AraC family with amidase-like domain</fullName>
    </submittedName>
</protein>
<dbReference type="PANTHER" id="PTHR43130">
    <property type="entry name" value="ARAC-FAMILY TRANSCRIPTIONAL REGULATOR"/>
    <property type="match status" value="1"/>
</dbReference>
<dbReference type="OrthoDB" id="9793422at2"/>
<evidence type="ECO:0000259" key="4">
    <source>
        <dbReference type="PROSITE" id="PS01124"/>
    </source>
</evidence>
<dbReference type="GO" id="GO:0043565">
    <property type="term" value="F:sequence-specific DNA binding"/>
    <property type="evidence" value="ECO:0007669"/>
    <property type="project" value="InterPro"/>
</dbReference>
<name>A0A1H9HW63_9HYPH</name>
<keyword evidence="1" id="KW-0805">Transcription regulation</keyword>
<gene>
    <name evidence="5" type="ORF">SAMN05216548_106182</name>
</gene>
<dbReference type="InterPro" id="IPR002818">
    <property type="entry name" value="DJ-1/PfpI"/>
</dbReference>
<dbReference type="STRING" id="1855383.SAMN05216548_106182"/>
<dbReference type="Pfam" id="PF01965">
    <property type="entry name" value="DJ-1_PfpI"/>
    <property type="match status" value="1"/>
</dbReference>
<dbReference type="Gene3D" id="1.10.10.60">
    <property type="entry name" value="Homeodomain-like"/>
    <property type="match status" value="1"/>
</dbReference>
<evidence type="ECO:0000256" key="2">
    <source>
        <dbReference type="ARBA" id="ARBA00023125"/>
    </source>
</evidence>
<dbReference type="EMBL" id="FOFG01000006">
    <property type="protein sequence ID" value="SEQ66492.1"/>
    <property type="molecule type" value="Genomic_DNA"/>
</dbReference>
<evidence type="ECO:0000313" key="6">
    <source>
        <dbReference type="Proteomes" id="UP000199647"/>
    </source>
</evidence>
<dbReference type="CDD" id="cd03137">
    <property type="entry name" value="GATase1_AraC_1"/>
    <property type="match status" value="1"/>
</dbReference>